<dbReference type="Proteomes" id="UP001149140">
    <property type="component" value="Unassembled WGS sequence"/>
</dbReference>
<evidence type="ECO:0000256" key="5">
    <source>
        <dbReference type="ARBA" id="ARBA00023136"/>
    </source>
</evidence>
<feature type="transmembrane region" description="Helical" evidence="6">
    <location>
        <begin position="363"/>
        <end position="385"/>
    </location>
</feature>
<comment type="caution">
    <text evidence="8">The sequence shown here is derived from an EMBL/GenBank/DDBJ whole genome shotgun (WGS) entry which is preliminary data.</text>
</comment>
<evidence type="ECO:0000256" key="2">
    <source>
        <dbReference type="ARBA" id="ARBA00022475"/>
    </source>
</evidence>
<protein>
    <submittedName>
        <fullName evidence="8">ABC transporter permease</fullName>
    </submittedName>
</protein>
<evidence type="ECO:0000256" key="6">
    <source>
        <dbReference type="SAM" id="Phobius"/>
    </source>
</evidence>
<keyword evidence="2" id="KW-1003">Cell membrane</keyword>
<feature type="transmembrane region" description="Helical" evidence="6">
    <location>
        <begin position="788"/>
        <end position="812"/>
    </location>
</feature>
<dbReference type="PANTHER" id="PTHR30287">
    <property type="entry name" value="MEMBRANE COMPONENT OF PREDICTED ABC SUPERFAMILY METABOLITE UPTAKE TRANSPORTER"/>
    <property type="match status" value="1"/>
</dbReference>
<dbReference type="EMBL" id="JAPDOD010000035">
    <property type="protein sequence ID" value="MDA0164543.1"/>
    <property type="molecule type" value="Genomic_DNA"/>
</dbReference>
<evidence type="ECO:0000256" key="4">
    <source>
        <dbReference type="ARBA" id="ARBA00022989"/>
    </source>
</evidence>
<organism evidence="8 9">
    <name type="scientific">Solirubrobacter ginsenosidimutans</name>
    <dbReference type="NCBI Taxonomy" id="490573"/>
    <lineage>
        <taxon>Bacteria</taxon>
        <taxon>Bacillati</taxon>
        <taxon>Actinomycetota</taxon>
        <taxon>Thermoleophilia</taxon>
        <taxon>Solirubrobacterales</taxon>
        <taxon>Solirubrobacteraceae</taxon>
        <taxon>Solirubrobacter</taxon>
    </lineage>
</organism>
<proteinExistence type="predicted"/>
<feature type="transmembrane region" description="Helical" evidence="6">
    <location>
        <begin position="315"/>
        <end position="335"/>
    </location>
</feature>
<dbReference type="GO" id="GO:0005886">
    <property type="term" value="C:plasma membrane"/>
    <property type="evidence" value="ECO:0007669"/>
    <property type="project" value="UniProtKB-SubCell"/>
</dbReference>
<feature type="transmembrane region" description="Helical" evidence="6">
    <location>
        <begin position="753"/>
        <end position="776"/>
    </location>
</feature>
<feature type="transmembrane region" description="Helical" evidence="6">
    <location>
        <begin position="704"/>
        <end position="723"/>
    </location>
</feature>
<gene>
    <name evidence="8" type="ORF">OM076_30015</name>
</gene>
<evidence type="ECO:0000256" key="3">
    <source>
        <dbReference type="ARBA" id="ARBA00022692"/>
    </source>
</evidence>
<evidence type="ECO:0000313" key="8">
    <source>
        <dbReference type="EMBL" id="MDA0164543.1"/>
    </source>
</evidence>
<keyword evidence="3 6" id="KW-0812">Transmembrane</keyword>
<dbReference type="PANTHER" id="PTHR30287:SF1">
    <property type="entry name" value="INNER MEMBRANE PROTEIN"/>
    <property type="match status" value="1"/>
</dbReference>
<dbReference type="Pfam" id="PF02687">
    <property type="entry name" value="FtsX"/>
    <property type="match status" value="2"/>
</dbReference>
<comment type="subcellular location">
    <subcellularLocation>
        <location evidence="1">Cell membrane</location>
        <topology evidence="1">Multi-pass membrane protein</topology>
    </subcellularLocation>
</comment>
<keyword evidence="4 6" id="KW-1133">Transmembrane helix</keyword>
<feature type="domain" description="ABC3 transporter permease C-terminal" evidence="7">
    <location>
        <begin position="273"/>
        <end position="391"/>
    </location>
</feature>
<feature type="transmembrane region" description="Helical" evidence="6">
    <location>
        <begin position="489"/>
        <end position="509"/>
    </location>
</feature>
<keyword evidence="5 6" id="KW-0472">Membrane</keyword>
<sequence>MFRISLQTLRANRGTLAGAFVALWLGVTLAYGAGLLMAGALSAPGPGRFAAADAVVQADPEIATAEDESADVAPAPLLDAALVRQFAGGVGDVSFPVGAFDAAGRSVSPDPLSAHGWASAALTPYTLVSGHAPAGAHDVVADTRLPVGSHLRIATPAGESTYRVTGTVRGPAGPPTLFFTDAVASRLSGHPGKVNAIALASKSHTGVRPRCTSCTPDAYMNREAGLVAARRTAAGIAADPRLKVLDRAHAADADASDSRAADRVALIAIFGTMGGISAMVALFVVAGTFSLAIVQRRSEIAVLRALGAAPHQVRRLIAGEALIVSVVAGAFGILAGKPLAHAIVDVMADHGAVPPGFAPGTSWIPLVAAFGGGILVAQVAMFAAARRAGRTRPAEALREAAIERARPGVLQLGVGVLLLGGGVAMALLFKGTWAVAFAILEGMLLAAGVGLLGRALLGVPAALLAWPLRRFGASGLLASTGLAANRWRTAALATPVVLVAMLAGTQGIVQTSGQRDAERVTAKRVTAPFVVTGRDGAPLPDGTAERLAKLDGIAGIASARTTDIYPEKSVYAEDAPWPAAGLKATGKPTLDLQFTSGDLRGVHGDTVAVSHVFAQTGDLKVGDTFVARLADKSRHTLRVGAIYTRAAGLGDVVLADAPAPTAAIFVAGSRAALDRYAKGRNGVEVLTRGGYRTRVHAIGQENSWGVWMIVGLAALFAALALINTARMATSERRAELATIRLLGGTRGQRLRTAILESIPTTLVALLAGAAVVAISVHGIPLGLTGIPLAIPATILAAIAAGALALGLLTALATNLKHT</sequence>
<dbReference type="RefSeq" id="WP_270043798.1">
    <property type="nucleotide sequence ID" value="NZ_JAPDOD010000035.1"/>
</dbReference>
<evidence type="ECO:0000256" key="1">
    <source>
        <dbReference type="ARBA" id="ARBA00004651"/>
    </source>
</evidence>
<evidence type="ECO:0000259" key="7">
    <source>
        <dbReference type="Pfam" id="PF02687"/>
    </source>
</evidence>
<feature type="domain" description="ABC3 transporter permease C-terminal" evidence="7">
    <location>
        <begin position="708"/>
        <end position="812"/>
    </location>
</feature>
<accession>A0A9X3N4B3</accession>
<dbReference type="InterPro" id="IPR003838">
    <property type="entry name" value="ABC3_permease_C"/>
</dbReference>
<feature type="transmembrane region" description="Helical" evidence="6">
    <location>
        <begin position="264"/>
        <end position="294"/>
    </location>
</feature>
<name>A0A9X3N4B3_9ACTN</name>
<feature type="transmembrane region" description="Helical" evidence="6">
    <location>
        <begin position="408"/>
        <end position="429"/>
    </location>
</feature>
<keyword evidence="9" id="KW-1185">Reference proteome</keyword>
<dbReference type="AlphaFoldDB" id="A0A9X3N4B3"/>
<evidence type="ECO:0000313" key="9">
    <source>
        <dbReference type="Proteomes" id="UP001149140"/>
    </source>
</evidence>
<reference evidence="8" key="1">
    <citation type="submission" date="2022-10" db="EMBL/GenBank/DDBJ databases">
        <title>The WGS of Solirubrobacter ginsenosidimutans DSM 21036.</title>
        <authorList>
            <person name="Jiang Z."/>
        </authorList>
    </citation>
    <scope>NUCLEOTIDE SEQUENCE</scope>
    <source>
        <strain evidence="8">DSM 21036</strain>
    </source>
</reference>
<feature type="transmembrane region" description="Helical" evidence="6">
    <location>
        <begin position="435"/>
        <end position="468"/>
    </location>
</feature>
<dbReference type="InterPro" id="IPR038766">
    <property type="entry name" value="Membrane_comp_ABC_pdt"/>
</dbReference>